<organism evidence="2 3">
    <name type="scientific">Brevundimonas phage vB_BpoS-Marchewka</name>
    <dbReference type="NCBI Taxonomy" id="2948604"/>
    <lineage>
        <taxon>Viruses</taxon>
        <taxon>Duplodnaviria</taxon>
        <taxon>Heunggongvirae</taxon>
        <taxon>Uroviricota</taxon>
        <taxon>Caudoviricetes</taxon>
        <taxon>Jeanschmidtviridae</taxon>
        <taxon>Marchewkavirus</taxon>
        <taxon>Marchewkavirus marchewka</taxon>
    </lineage>
</organism>
<feature type="compositionally biased region" description="Basic residues" evidence="1">
    <location>
        <begin position="39"/>
        <end position="51"/>
    </location>
</feature>
<name>A0A9E7N696_9CAUD</name>
<feature type="region of interest" description="Disordered" evidence="1">
    <location>
        <begin position="27"/>
        <end position="52"/>
    </location>
</feature>
<reference evidence="2" key="1">
    <citation type="submission" date="2022-04" db="EMBL/GenBank/DDBJ databases">
        <authorList>
            <person name="Friedrich I."/>
            <person name="Schneider D."/>
            <person name="Poehlein A."/>
            <person name="Hertel R."/>
            <person name="Daniel R."/>
        </authorList>
    </citation>
    <scope>NUCLEOTIDE SEQUENCE</scope>
</reference>
<proteinExistence type="predicted"/>
<protein>
    <submittedName>
        <fullName evidence="2">Uncharacterized protein</fullName>
    </submittedName>
</protein>
<dbReference type="EMBL" id="ON529851">
    <property type="protein sequence ID" value="UTC28996.1"/>
    <property type="molecule type" value="Genomic_DNA"/>
</dbReference>
<sequence length="82" mass="9134">MGMATASSGSNTMPDWVHVYDTAVIHANNASGSDDKPAPRPKRRKRAKARQKTVEHLYADLIKAGIVRIERKKGQPPKIIWL</sequence>
<dbReference type="Proteomes" id="UP001056634">
    <property type="component" value="Segment"/>
</dbReference>
<accession>A0A9E7N696</accession>
<evidence type="ECO:0000256" key="1">
    <source>
        <dbReference type="SAM" id="MobiDB-lite"/>
    </source>
</evidence>
<evidence type="ECO:0000313" key="3">
    <source>
        <dbReference type="Proteomes" id="UP001056634"/>
    </source>
</evidence>
<gene>
    <name evidence="2" type="ORF">MARCHEWKA_04840</name>
</gene>
<evidence type="ECO:0000313" key="2">
    <source>
        <dbReference type="EMBL" id="UTC28996.1"/>
    </source>
</evidence>
<keyword evidence="3" id="KW-1185">Reference proteome</keyword>